<name>A0A0D6P543_9PROT</name>
<evidence type="ECO:0000259" key="1">
    <source>
        <dbReference type="Pfam" id="PF09863"/>
    </source>
</evidence>
<dbReference type="InterPro" id="IPR018659">
    <property type="entry name" value="DUF2090"/>
</dbReference>
<dbReference type="SUPFAM" id="SSF51569">
    <property type="entry name" value="Aldolase"/>
    <property type="match status" value="1"/>
</dbReference>
<dbReference type="OrthoDB" id="111160at2"/>
<accession>A0A0D6P543</accession>
<gene>
    <name evidence="2" type="ORF">Asru_0084_24</name>
</gene>
<dbReference type="AlphaFoldDB" id="A0A0D6P543"/>
<protein>
    <recommendedName>
        <fullName evidence="1">DUF2090 domain-containing protein</fullName>
    </recommendedName>
</protein>
<dbReference type="InterPro" id="IPR013785">
    <property type="entry name" value="Aldolase_TIM"/>
</dbReference>
<comment type="caution">
    <text evidence="2">The sequence shown here is derived from an EMBL/GenBank/DDBJ whole genome shotgun (WGS) entry which is preliminary data.</text>
</comment>
<dbReference type="EMBL" id="BANB01000084">
    <property type="protein sequence ID" value="GAN76313.1"/>
    <property type="molecule type" value="Genomic_DNA"/>
</dbReference>
<proteinExistence type="predicted"/>
<keyword evidence="3" id="KW-1185">Reference proteome</keyword>
<evidence type="ECO:0000313" key="3">
    <source>
        <dbReference type="Proteomes" id="UP000032680"/>
    </source>
</evidence>
<dbReference type="Gene3D" id="3.20.20.70">
    <property type="entry name" value="Aldolase class I"/>
    <property type="match status" value="1"/>
</dbReference>
<reference evidence="2 3" key="1">
    <citation type="submission" date="2012-11" db="EMBL/GenBank/DDBJ databases">
        <title>Whole genome sequence of Acidisphaera rubrifaciens HS-AP3.</title>
        <authorList>
            <person name="Azuma Y."/>
            <person name="Higashiura N."/>
            <person name="Hirakawa H."/>
            <person name="Matsushita K."/>
        </authorList>
    </citation>
    <scope>NUCLEOTIDE SEQUENCE [LARGE SCALE GENOMIC DNA]</scope>
    <source>
        <strain evidence="2 3">HS-AP3</strain>
    </source>
</reference>
<dbReference type="Pfam" id="PF09863">
    <property type="entry name" value="DUF2090"/>
    <property type="match status" value="1"/>
</dbReference>
<organism evidence="2 3">
    <name type="scientific">Acidisphaera rubrifaciens HS-AP3</name>
    <dbReference type="NCBI Taxonomy" id="1231350"/>
    <lineage>
        <taxon>Bacteria</taxon>
        <taxon>Pseudomonadati</taxon>
        <taxon>Pseudomonadota</taxon>
        <taxon>Alphaproteobacteria</taxon>
        <taxon>Acetobacterales</taxon>
        <taxon>Acetobacteraceae</taxon>
        <taxon>Acidisphaera</taxon>
    </lineage>
</organism>
<dbReference type="Proteomes" id="UP000032680">
    <property type="component" value="Unassembled WGS sequence"/>
</dbReference>
<evidence type="ECO:0000313" key="2">
    <source>
        <dbReference type="EMBL" id="GAN76313.1"/>
    </source>
</evidence>
<sequence>MRLGYDRPLYVLPFDHRASFETGLFGFKPPLTREQAAMVAAMKRVVYDGFRRALDVGVPAEAAGILVDEEFGAGILRDARERGVVTCVPVERSGREEFAFEYGDRWKDHVAAVAPTFVKALVRYNPEGDKAMNRRQAARLRVLSDHCHGTGVRFMFELLVPATPAQSDRQHGDAGLYDRDERPALMAGAIKELQQAGVEPDIWKIEGLDRRADCEMLVATARRDGRDEVGCIVLGRGSDEAGILAWLRAAAPVPGFLGFAVGRTSFWAALVGLRDNTLTREEAVVQIADRYLEWVRTFTGARGESGHGCQ</sequence>
<feature type="domain" description="DUF2090" evidence="1">
    <location>
        <begin position="9"/>
        <end position="298"/>
    </location>
</feature>